<feature type="region of interest" description="Disordered" evidence="2">
    <location>
        <begin position="296"/>
        <end position="334"/>
    </location>
</feature>
<feature type="region of interest" description="Disordered" evidence="2">
    <location>
        <begin position="149"/>
        <end position="178"/>
    </location>
</feature>
<gene>
    <name evidence="5" type="primary">LOC111449517</name>
</gene>
<sequence length="334" mass="38092">MLTIKTDTLITTKFRFGSKTLNRSQNVWNSPSLKPPSFHHFKPHKPSYLFSNLFLFNHILLSPCKYCIHYPPMAACGSLQHIFETPLPENPTLLDTLSSWSQIIAVTPSEQQSSFTEIFGELHFKESFVPPLSPQLSLTESNSPSPAAVGIIPWKEPLSNGESSSSHGRSNSFSSTNSESLQLCTEGLGYESLDDGEDLKGGMDEEEWQREEEEEETLKKQIQNPIWKPGMIKRTKSANVDDFPPPISCMGNSGKPWVGFKSYRYGGRFILKEIRVPTHEFLHASRENGRLKLHILVPNKQTRDAKEEDDDNKQQEQHDKQQEQHDKQQEQHEE</sequence>
<dbReference type="Proteomes" id="UP000504609">
    <property type="component" value="Unplaced"/>
</dbReference>
<organism evidence="4 5">
    <name type="scientific">Cucurbita moschata</name>
    <name type="common">Winter crookneck squash</name>
    <name type="synonym">Cucurbita pepo var. moschata</name>
    <dbReference type="NCBI Taxonomy" id="3662"/>
    <lineage>
        <taxon>Eukaryota</taxon>
        <taxon>Viridiplantae</taxon>
        <taxon>Streptophyta</taxon>
        <taxon>Embryophyta</taxon>
        <taxon>Tracheophyta</taxon>
        <taxon>Spermatophyta</taxon>
        <taxon>Magnoliopsida</taxon>
        <taxon>eudicotyledons</taxon>
        <taxon>Gunneridae</taxon>
        <taxon>Pentapetalae</taxon>
        <taxon>rosids</taxon>
        <taxon>fabids</taxon>
        <taxon>Cucurbitales</taxon>
        <taxon>Cucurbitaceae</taxon>
        <taxon>Cucurbiteae</taxon>
        <taxon>Cucurbita</taxon>
    </lineage>
</organism>
<feature type="compositionally biased region" description="Low complexity" evidence="2">
    <location>
        <begin position="159"/>
        <end position="178"/>
    </location>
</feature>
<comment type="similarity">
    <text evidence="1">Belongs to the fantastic four family.</text>
</comment>
<proteinExistence type="inferred from homology"/>
<dbReference type="RefSeq" id="XP_022945205.1">
    <property type="nucleotide sequence ID" value="XM_023089437.1"/>
</dbReference>
<dbReference type="AlphaFoldDB" id="A0A6J1G0A0"/>
<evidence type="ECO:0000313" key="4">
    <source>
        <dbReference type="Proteomes" id="UP000504609"/>
    </source>
</evidence>
<dbReference type="KEGG" id="cmos:111449517"/>
<feature type="region of interest" description="Disordered" evidence="2">
    <location>
        <begin position="191"/>
        <end position="221"/>
    </location>
</feature>
<dbReference type="Pfam" id="PF11250">
    <property type="entry name" value="FAF"/>
    <property type="match status" value="1"/>
</dbReference>
<name>A0A6J1G0A0_CUCMO</name>
<dbReference type="PANTHER" id="PTHR33155:SF9">
    <property type="entry name" value="FANTASTIC FOUR-LIKE PROTEIN (DUF3049)"/>
    <property type="match status" value="1"/>
</dbReference>
<reference evidence="5" key="1">
    <citation type="submission" date="2025-08" db="UniProtKB">
        <authorList>
            <consortium name="RefSeq"/>
        </authorList>
    </citation>
    <scope>IDENTIFICATION</scope>
    <source>
        <tissue evidence="5">Young leaves</tissue>
    </source>
</reference>
<dbReference type="PANTHER" id="PTHR33155">
    <property type="entry name" value="FANTASTIC FOUR-LIKE PROTEIN (DUF3049)"/>
    <property type="match status" value="1"/>
</dbReference>
<feature type="compositionally biased region" description="Acidic residues" evidence="2">
    <location>
        <begin position="204"/>
        <end position="216"/>
    </location>
</feature>
<accession>A0A6J1G0A0</accession>
<dbReference type="InterPro" id="IPR046431">
    <property type="entry name" value="FAF_dom"/>
</dbReference>
<evidence type="ECO:0000256" key="1">
    <source>
        <dbReference type="ARBA" id="ARBA00008690"/>
    </source>
</evidence>
<dbReference type="GeneID" id="111449517"/>
<evidence type="ECO:0000313" key="5">
    <source>
        <dbReference type="RefSeq" id="XP_022945205.1"/>
    </source>
</evidence>
<feature type="compositionally biased region" description="Basic and acidic residues" evidence="2">
    <location>
        <begin position="301"/>
        <end position="334"/>
    </location>
</feature>
<feature type="domain" description="FAF" evidence="3">
    <location>
        <begin position="243"/>
        <end position="295"/>
    </location>
</feature>
<evidence type="ECO:0000259" key="3">
    <source>
        <dbReference type="Pfam" id="PF11250"/>
    </source>
</evidence>
<dbReference type="InterPro" id="IPR021410">
    <property type="entry name" value="FAF"/>
</dbReference>
<protein>
    <submittedName>
        <fullName evidence="5">Uncharacterized protein LOC111449517 isoform X1</fullName>
    </submittedName>
</protein>
<evidence type="ECO:0000256" key="2">
    <source>
        <dbReference type="SAM" id="MobiDB-lite"/>
    </source>
</evidence>
<keyword evidence="4" id="KW-1185">Reference proteome</keyword>